<comment type="caution">
    <text evidence="1">The sequence shown here is derived from an EMBL/GenBank/DDBJ whole genome shotgun (WGS) entry which is preliminary data.</text>
</comment>
<proteinExistence type="predicted"/>
<organism evidence="1 2">
    <name type="scientific">Allacma fusca</name>
    <dbReference type="NCBI Taxonomy" id="39272"/>
    <lineage>
        <taxon>Eukaryota</taxon>
        <taxon>Metazoa</taxon>
        <taxon>Ecdysozoa</taxon>
        <taxon>Arthropoda</taxon>
        <taxon>Hexapoda</taxon>
        <taxon>Collembola</taxon>
        <taxon>Symphypleona</taxon>
        <taxon>Sminthuridae</taxon>
        <taxon>Allacma</taxon>
    </lineage>
</organism>
<name>A0A8J2LK82_9HEXA</name>
<accession>A0A8J2LK82</accession>
<dbReference type="AlphaFoldDB" id="A0A8J2LK82"/>
<evidence type="ECO:0000313" key="1">
    <source>
        <dbReference type="EMBL" id="CAG7831742.1"/>
    </source>
</evidence>
<evidence type="ECO:0000313" key="2">
    <source>
        <dbReference type="Proteomes" id="UP000708208"/>
    </source>
</evidence>
<dbReference type="EMBL" id="CAJVCH010561802">
    <property type="protein sequence ID" value="CAG7831742.1"/>
    <property type="molecule type" value="Genomic_DNA"/>
</dbReference>
<reference evidence="1" key="1">
    <citation type="submission" date="2021-06" db="EMBL/GenBank/DDBJ databases">
        <authorList>
            <person name="Hodson N. C."/>
            <person name="Mongue J. A."/>
            <person name="Jaron S. K."/>
        </authorList>
    </citation>
    <scope>NUCLEOTIDE SEQUENCE</scope>
</reference>
<sequence>MCVVLILHISSGKAGEENSHTNFDCSILFLDTLPVLADQFKTDFKTRVNGTSNCTTEVTTVERRECDSLLGCWLFGMLISCRKSTVFELFGRRVQFRQRDITVNCSLASPLDVVVDKYLVESNV</sequence>
<protein>
    <submittedName>
        <fullName evidence="1">Uncharacterized protein</fullName>
    </submittedName>
</protein>
<gene>
    <name evidence="1" type="ORF">AFUS01_LOCUS41468</name>
</gene>
<dbReference type="Proteomes" id="UP000708208">
    <property type="component" value="Unassembled WGS sequence"/>
</dbReference>
<keyword evidence="2" id="KW-1185">Reference proteome</keyword>